<dbReference type="RefSeq" id="WP_046748541.1">
    <property type="nucleotide sequence ID" value="NZ_BAAAKO010000002.1"/>
</dbReference>
<dbReference type="Proteomes" id="UP000274841">
    <property type="component" value="Chromosome"/>
</dbReference>
<gene>
    <name evidence="1" type="primary">cytR_4</name>
    <name evidence="1" type="ORF">CVS54_03692</name>
</gene>
<dbReference type="EMBL" id="CP031422">
    <property type="protein sequence ID" value="AZS42329.1"/>
    <property type="molecule type" value="Genomic_DNA"/>
</dbReference>
<dbReference type="InterPro" id="IPR046335">
    <property type="entry name" value="LacI/GalR-like_sensor"/>
</dbReference>
<dbReference type="PROSITE" id="PS50932">
    <property type="entry name" value="HTH_LACI_2"/>
    <property type="match status" value="1"/>
</dbReference>
<dbReference type="GeneID" id="69641309"/>
<dbReference type="Gene3D" id="1.10.260.40">
    <property type="entry name" value="lambda repressor-like DNA-binding domains"/>
    <property type="match status" value="1"/>
</dbReference>
<dbReference type="Pfam" id="PF13377">
    <property type="entry name" value="Peripla_BP_3"/>
    <property type="match status" value="1"/>
</dbReference>
<name>A0A3S9WQH3_9MICO</name>
<accession>A0A3S9WQH3</accession>
<dbReference type="Pfam" id="PF00356">
    <property type="entry name" value="LacI"/>
    <property type="match status" value="1"/>
</dbReference>
<dbReference type="GO" id="GO:0000976">
    <property type="term" value="F:transcription cis-regulatory region binding"/>
    <property type="evidence" value="ECO:0007669"/>
    <property type="project" value="TreeGrafter"/>
</dbReference>
<dbReference type="InterPro" id="IPR000843">
    <property type="entry name" value="HTH_LacI"/>
</dbReference>
<evidence type="ECO:0000313" key="2">
    <source>
        <dbReference type="Proteomes" id="UP000274841"/>
    </source>
</evidence>
<sequence>MSSLTPPPHRPTLADVADAAGVAISTASRALAVPGRGNPDTRERIIRIAKDLGYTPVTASNASATPSTRMVAVLVSDVTNPFYFGIIRGTQQALRVAGYSQILVHTEESPEMEESTLEELRSSYDGAILTASRLSDERLAELSAELPLVALNRAVPGVPSVFIDTPLGFDQAVEHLASLGHRRICYVAGPPTSWASNLRWRAVAAACERLGIEYTKVGPYQPRTKAGAAAADAALNTGATACVAFNDLLAIGMLIRLKERGVRVPEDMSIVGCDDIFGADFCNPPLTTLTAPVEQAARLSVSMLLDRLQSERIGASALTRRHIAALPTHLTVRESTGSAPRRTPGGES</sequence>
<dbReference type="GO" id="GO:0003700">
    <property type="term" value="F:DNA-binding transcription factor activity"/>
    <property type="evidence" value="ECO:0007669"/>
    <property type="project" value="TreeGrafter"/>
</dbReference>
<dbReference type="CDD" id="cd06267">
    <property type="entry name" value="PBP1_LacI_sugar_binding-like"/>
    <property type="match status" value="1"/>
</dbReference>
<reference evidence="1 2" key="1">
    <citation type="submission" date="2018-08" db="EMBL/GenBank/DDBJ databases">
        <title>Microbacterium oxydans strain HG3.</title>
        <authorList>
            <person name="ORTET P."/>
        </authorList>
    </citation>
    <scope>NUCLEOTIDE SEQUENCE [LARGE SCALE GENOMIC DNA]</scope>
    <source>
        <strain evidence="1 2">HG3</strain>
    </source>
</reference>
<dbReference type="InterPro" id="IPR010982">
    <property type="entry name" value="Lambda_DNA-bd_dom_sf"/>
</dbReference>
<dbReference type="Gene3D" id="3.40.50.2300">
    <property type="match status" value="2"/>
</dbReference>
<dbReference type="SUPFAM" id="SSF53822">
    <property type="entry name" value="Periplasmic binding protein-like I"/>
    <property type="match status" value="1"/>
</dbReference>
<dbReference type="CDD" id="cd01392">
    <property type="entry name" value="HTH_LacI"/>
    <property type="match status" value="1"/>
</dbReference>
<dbReference type="InterPro" id="IPR028082">
    <property type="entry name" value="Peripla_BP_I"/>
</dbReference>
<organism evidence="1 2">
    <name type="scientific">Microbacterium oxydans</name>
    <dbReference type="NCBI Taxonomy" id="82380"/>
    <lineage>
        <taxon>Bacteria</taxon>
        <taxon>Bacillati</taxon>
        <taxon>Actinomycetota</taxon>
        <taxon>Actinomycetes</taxon>
        <taxon>Micrococcales</taxon>
        <taxon>Microbacteriaceae</taxon>
        <taxon>Microbacterium</taxon>
    </lineage>
</organism>
<evidence type="ECO:0000313" key="1">
    <source>
        <dbReference type="EMBL" id="AZS42329.1"/>
    </source>
</evidence>
<dbReference type="PANTHER" id="PTHR30146:SF138">
    <property type="entry name" value="TRANSCRIPTIONAL REGULATORY PROTEIN"/>
    <property type="match status" value="1"/>
</dbReference>
<dbReference type="SUPFAM" id="SSF47413">
    <property type="entry name" value="lambda repressor-like DNA-binding domains"/>
    <property type="match status" value="1"/>
</dbReference>
<protein>
    <submittedName>
        <fullName evidence="1">HTH-type transcriptional repressor CytR</fullName>
    </submittedName>
</protein>
<dbReference type="AlphaFoldDB" id="A0A3S9WQH3"/>
<dbReference type="PANTHER" id="PTHR30146">
    <property type="entry name" value="LACI-RELATED TRANSCRIPTIONAL REPRESSOR"/>
    <property type="match status" value="1"/>
</dbReference>
<dbReference type="SMART" id="SM00354">
    <property type="entry name" value="HTH_LACI"/>
    <property type="match status" value="1"/>
</dbReference>
<dbReference type="KEGG" id="moy:CVS54_03692"/>
<proteinExistence type="predicted"/>